<dbReference type="Pfam" id="PF16344">
    <property type="entry name" value="FecR_C"/>
    <property type="match status" value="1"/>
</dbReference>
<dbReference type="InterPro" id="IPR032508">
    <property type="entry name" value="FecR_C"/>
</dbReference>
<keyword evidence="1" id="KW-0472">Membrane</keyword>
<dbReference type="PANTHER" id="PTHR30273:SF2">
    <property type="entry name" value="PROTEIN FECR"/>
    <property type="match status" value="1"/>
</dbReference>
<dbReference type="Proteomes" id="UP001157186">
    <property type="component" value="Unassembled WGS sequence"/>
</dbReference>
<name>A0ABQ6GT17_9GAMM</name>
<dbReference type="RefSeq" id="WP_284244952.1">
    <property type="nucleotide sequence ID" value="NZ_BSST01000001.1"/>
</dbReference>
<dbReference type="Gene3D" id="3.55.50.30">
    <property type="match status" value="1"/>
</dbReference>
<dbReference type="EMBL" id="BSST01000001">
    <property type="protein sequence ID" value="GLX79062.1"/>
    <property type="molecule type" value="Genomic_DNA"/>
</dbReference>
<dbReference type="PANTHER" id="PTHR30273">
    <property type="entry name" value="PERIPLASMIC SIGNAL SENSOR AND SIGMA FACTOR ACTIVATOR FECR-RELATED"/>
    <property type="match status" value="1"/>
</dbReference>
<accession>A0ABQ6GT17</accession>
<organism evidence="4 5">
    <name type="scientific">Thalassotalea insulae</name>
    <dbReference type="NCBI Taxonomy" id="2056778"/>
    <lineage>
        <taxon>Bacteria</taxon>
        <taxon>Pseudomonadati</taxon>
        <taxon>Pseudomonadota</taxon>
        <taxon>Gammaproteobacteria</taxon>
        <taxon>Alteromonadales</taxon>
        <taxon>Colwelliaceae</taxon>
        <taxon>Thalassotalea</taxon>
    </lineage>
</organism>
<feature type="domain" description="Protein FecR C-terminal" evidence="3">
    <location>
        <begin position="289"/>
        <end position="357"/>
    </location>
</feature>
<feature type="domain" description="FecR protein" evidence="2">
    <location>
        <begin position="134"/>
        <end position="224"/>
    </location>
</feature>
<sequence>MSNIHQFHEHSQLKQEQQSQEEQILAQASDWIAKLDRGLSNDEQYQLQQWLALDNQHVEVLFEVAQLWDKMDELSRLADLFPPSQQQKTFPKWLGAVAASVIVMLTLGIYYAGFQSSIFGNAEQASVVAKQMHYQTQVGESSTINLPDNSKMVLNTNSFVQITYTPAARVIELQRGEIHIDVAHDKSRPLSVVVGGKVIQAVGTAFNVEVRNELVELIVTDGKVLVAEQPLVTKDNDVTPMTSRLPASSMAISKGEKVDLDLTGQKAEQVVKVDAGELAASLSWRQGNLIFRGEQLADAMAEISRYTDIEFELSDDEKLRQVQVAGMFKTGDVNGLLDVLNRNFNISYQRVANDKILLKFAG</sequence>
<dbReference type="InterPro" id="IPR006860">
    <property type="entry name" value="FecR"/>
</dbReference>
<protein>
    <submittedName>
        <fullName evidence="4">Iron dicitrate transporter FecR</fullName>
    </submittedName>
</protein>
<feature type="transmembrane region" description="Helical" evidence="1">
    <location>
        <begin position="93"/>
        <end position="113"/>
    </location>
</feature>
<evidence type="ECO:0000313" key="5">
    <source>
        <dbReference type="Proteomes" id="UP001157186"/>
    </source>
</evidence>
<keyword evidence="5" id="KW-1185">Reference proteome</keyword>
<keyword evidence="1" id="KW-0812">Transmembrane</keyword>
<keyword evidence="1" id="KW-1133">Transmembrane helix</keyword>
<comment type="caution">
    <text evidence="4">The sequence shown here is derived from an EMBL/GenBank/DDBJ whole genome shotgun (WGS) entry which is preliminary data.</text>
</comment>
<gene>
    <name evidence="4" type="ORF">tinsulaeT_24020</name>
</gene>
<evidence type="ECO:0000259" key="3">
    <source>
        <dbReference type="Pfam" id="PF16344"/>
    </source>
</evidence>
<evidence type="ECO:0000313" key="4">
    <source>
        <dbReference type="EMBL" id="GLX79062.1"/>
    </source>
</evidence>
<dbReference type="InterPro" id="IPR012373">
    <property type="entry name" value="Ferrdict_sens_TM"/>
</dbReference>
<dbReference type="Gene3D" id="2.60.120.1440">
    <property type="match status" value="1"/>
</dbReference>
<dbReference type="PIRSF" id="PIRSF018266">
    <property type="entry name" value="FecR"/>
    <property type="match status" value="1"/>
</dbReference>
<evidence type="ECO:0000256" key="1">
    <source>
        <dbReference type="SAM" id="Phobius"/>
    </source>
</evidence>
<evidence type="ECO:0000259" key="2">
    <source>
        <dbReference type="Pfam" id="PF04773"/>
    </source>
</evidence>
<reference evidence="4 5" key="1">
    <citation type="submission" date="2023-03" db="EMBL/GenBank/DDBJ databases">
        <title>Draft genome sequence of Thalassotalea insulae KCTC 62186T.</title>
        <authorList>
            <person name="Sawabe T."/>
        </authorList>
    </citation>
    <scope>NUCLEOTIDE SEQUENCE [LARGE SCALE GENOMIC DNA]</scope>
    <source>
        <strain evidence="4 5">KCTC 62186</strain>
    </source>
</reference>
<proteinExistence type="predicted"/>
<dbReference type="Pfam" id="PF04773">
    <property type="entry name" value="FecR"/>
    <property type="match status" value="1"/>
</dbReference>